<dbReference type="KEGG" id="dpp:DICPUDRAFT_56059"/>
<name>F0ZPP2_DICPU</name>
<dbReference type="GO" id="GO:0003676">
    <property type="term" value="F:nucleic acid binding"/>
    <property type="evidence" value="ECO:0007669"/>
    <property type="project" value="InterPro"/>
</dbReference>
<dbReference type="eggNOG" id="KOG3242">
    <property type="taxonomic scope" value="Eukaryota"/>
</dbReference>
<dbReference type="EMBL" id="GL871112">
    <property type="protein sequence ID" value="EGC34087.1"/>
    <property type="molecule type" value="Genomic_DNA"/>
</dbReference>
<dbReference type="InterPro" id="IPR012337">
    <property type="entry name" value="RNaseH-like_sf"/>
</dbReference>
<dbReference type="GeneID" id="10502352"/>
<evidence type="ECO:0000256" key="3">
    <source>
        <dbReference type="ARBA" id="ARBA00022801"/>
    </source>
</evidence>
<sequence length="187" mass="21861">MSNKQPLDDRSQRIVWVDLEMTGLDITKDCILEMACIITDSELNIIEKGPELVIHRSNEVLESMNSWCIDHHGKSGLTDRVKNSKITIEEAQLEMFNFIEKHVGKEQAPLAGNSVYQDRKFLEKEMPLFNNHLHYRIIDVSSIKELARRWYPTELKKAPKKEGSHRALKDIEESIEELKFYRTAFFK</sequence>
<dbReference type="AlphaFoldDB" id="F0ZPP2"/>
<dbReference type="RefSeq" id="XP_003289380.1">
    <property type="nucleotide sequence ID" value="XM_003289332.1"/>
</dbReference>
<evidence type="ECO:0000259" key="5">
    <source>
        <dbReference type="SMART" id="SM00479"/>
    </source>
</evidence>
<keyword evidence="2" id="KW-0540">Nuclease</keyword>
<dbReference type="PANTHER" id="PTHR11046:SF0">
    <property type="entry name" value="OLIGORIBONUCLEASE, MITOCHONDRIAL"/>
    <property type="match status" value="1"/>
</dbReference>
<dbReference type="GO" id="GO:0005739">
    <property type="term" value="C:mitochondrion"/>
    <property type="evidence" value="ECO:0000318"/>
    <property type="project" value="GO_Central"/>
</dbReference>
<dbReference type="STRING" id="5786.F0ZPP2"/>
<dbReference type="InterPro" id="IPR036397">
    <property type="entry name" value="RNaseH_sf"/>
</dbReference>
<dbReference type="SUPFAM" id="SSF53098">
    <property type="entry name" value="Ribonuclease H-like"/>
    <property type="match status" value="1"/>
</dbReference>
<proteinExistence type="inferred from homology"/>
<dbReference type="CDD" id="cd06135">
    <property type="entry name" value="Orn"/>
    <property type="match status" value="1"/>
</dbReference>
<evidence type="ECO:0000313" key="7">
    <source>
        <dbReference type="Proteomes" id="UP000001064"/>
    </source>
</evidence>
<dbReference type="Pfam" id="PF00929">
    <property type="entry name" value="RNase_T"/>
    <property type="match status" value="1"/>
</dbReference>
<accession>F0ZPP2</accession>
<dbReference type="SMART" id="SM00479">
    <property type="entry name" value="EXOIII"/>
    <property type="match status" value="1"/>
</dbReference>
<evidence type="ECO:0000256" key="1">
    <source>
        <dbReference type="ARBA" id="ARBA00009921"/>
    </source>
</evidence>
<dbReference type="OMA" id="AFFHYRN"/>
<protein>
    <recommendedName>
        <fullName evidence="5">Exonuclease domain-containing protein</fullName>
    </recommendedName>
</protein>
<comment type="similarity">
    <text evidence="1">Belongs to the oligoribonuclease family.</text>
</comment>
<organism evidence="6 7">
    <name type="scientific">Dictyostelium purpureum</name>
    <name type="common">Slime mold</name>
    <dbReference type="NCBI Taxonomy" id="5786"/>
    <lineage>
        <taxon>Eukaryota</taxon>
        <taxon>Amoebozoa</taxon>
        <taxon>Evosea</taxon>
        <taxon>Eumycetozoa</taxon>
        <taxon>Dictyostelia</taxon>
        <taxon>Dictyosteliales</taxon>
        <taxon>Dictyosteliaceae</taxon>
        <taxon>Dictyostelium</taxon>
    </lineage>
</organism>
<dbReference type="InParanoid" id="F0ZPP2"/>
<dbReference type="Gene3D" id="3.30.420.10">
    <property type="entry name" value="Ribonuclease H-like superfamily/Ribonuclease H"/>
    <property type="match status" value="1"/>
</dbReference>
<reference evidence="7" key="1">
    <citation type="journal article" date="2011" name="Genome Biol.">
        <title>Comparative genomics of the social amoebae Dictyostelium discoideum and Dictyostelium purpureum.</title>
        <authorList>
            <consortium name="US DOE Joint Genome Institute (JGI-PGF)"/>
            <person name="Sucgang R."/>
            <person name="Kuo A."/>
            <person name="Tian X."/>
            <person name="Salerno W."/>
            <person name="Parikh A."/>
            <person name="Feasley C.L."/>
            <person name="Dalin E."/>
            <person name="Tu H."/>
            <person name="Huang E."/>
            <person name="Barry K."/>
            <person name="Lindquist E."/>
            <person name="Shapiro H."/>
            <person name="Bruce D."/>
            <person name="Schmutz J."/>
            <person name="Salamov A."/>
            <person name="Fey P."/>
            <person name="Gaudet P."/>
            <person name="Anjard C."/>
            <person name="Babu M.M."/>
            <person name="Basu S."/>
            <person name="Bushmanova Y."/>
            <person name="van der Wel H."/>
            <person name="Katoh-Kurasawa M."/>
            <person name="Dinh C."/>
            <person name="Coutinho P.M."/>
            <person name="Saito T."/>
            <person name="Elias M."/>
            <person name="Schaap P."/>
            <person name="Kay R.R."/>
            <person name="Henrissat B."/>
            <person name="Eichinger L."/>
            <person name="Rivero F."/>
            <person name="Putnam N.H."/>
            <person name="West C.M."/>
            <person name="Loomis W.F."/>
            <person name="Chisholm R.L."/>
            <person name="Shaulsky G."/>
            <person name="Strassmann J.E."/>
            <person name="Queller D.C."/>
            <person name="Kuspa A."/>
            <person name="Grigoriev I.V."/>
        </authorList>
    </citation>
    <scope>NUCLEOTIDE SEQUENCE [LARGE SCALE GENOMIC DNA]</scope>
    <source>
        <strain evidence="7">QSDP1</strain>
    </source>
</reference>
<dbReference type="PANTHER" id="PTHR11046">
    <property type="entry name" value="OLIGORIBONUCLEASE, MITOCHONDRIAL"/>
    <property type="match status" value="1"/>
</dbReference>
<feature type="domain" description="Exonuclease" evidence="5">
    <location>
        <begin position="13"/>
        <end position="187"/>
    </location>
</feature>
<dbReference type="NCBIfam" id="NF003765">
    <property type="entry name" value="PRK05359.1"/>
    <property type="match status" value="1"/>
</dbReference>
<keyword evidence="4" id="KW-0269">Exonuclease</keyword>
<dbReference type="FunFam" id="3.30.420.10:FF:000003">
    <property type="entry name" value="Oligoribonuclease"/>
    <property type="match status" value="1"/>
</dbReference>
<keyword evidence="3" id="KW-0378">Hydrolase</keyword>
<keyword evidence="7" id="KW-1185">Reference proteome</keyword>
<dbReference type="GO" id="GO:0000175">
    <property type="term" value="F:3'-5'-RNA exonuclease activity"/>
    <property type="evidence" value="ECO:0000318"/>
    <property type="project" value="GO_Central"/>
</dbReference>
<dbReference type="Proteomes" id="UP000001064">
    <property type="component" value="Unassembled WGS sequence"/>
</dbReference>
<evidence type="ECO:0000256" key="2">
    <source>
        <dbReference type="ARBA" id="ARBA00022722"/>
    </source>
</evidence>
<dbReference type="FunCoup" id="F0ZPP2">
    <property type="interactions" value="818"/>
</dbReference>
<dbReference type="VEuPathDB" id="AmoebaDB:DICPUDRAFT_56059"/>
<dbReference type="InterPro" id="IPR013520">
    <property type="entry name" value="Ribonucl_H"/>
</dbReference>
<dbReference type="OrthoDB" id="270189at2759"/>
<evidence type="ECO:0000313" key="6">
    <source>
        <dbReference type="EMBL" id="EGC34087.1"/>
    </source>
</evidence>
<gene>
    <name evidence="6" type="ORF">DICPUDRAFT_56059</name>
</gene>
<dbReference type="InterPro" id="IPR022894">
    <property type="entry name" value="Oligoribonuclease"/>
</dbReference>
<evidence type="ECO:0000256" key="4">
    <source>
        <dbReference type="ARBA" id="ARBA00022839"/>
    </source>
</evidence>